<feature type="compositionally biased region" description="Basic and acidic residues" evidence="1">
    <location>
        <begin position="232"/>
        <end position="242"/>
    </location>
</feature>
<dbReference type="InterPro" id="IPR016024">
    <property type="entry name" value="ARM-type_fold"/>
</dbReference>
<accession>A0ABP0QJT7</accession>
<dbReference type="EMBL" id="CAXAMM010039707">
    <property type="protein sequence ID" value="CAK9088499.1"/>
    <property type="molecule type" value="Genomic_DNA"/>
</dbReference>
<protein>
    <submittedName>
        <fullName evidence="2">Small subunit processome component 20 homolog (Down-regulated in metastasis protein)</fullName>
    </submittedName>
</protein>
<keyword evidence="3" id="KW-1185">Reference proteome</keyword>
<organism evidence="2 3">
    <name type="scientific">Durusdinium trenchii</name>
    <dbReference type="NCBI Taxonomy" id="1381693"/>
    <lineage>
        <taxon>Eukaryota</taxon>
        <taxon>Sar</taxon>
        <taxon>Alveolata</taxon>
        <taxon>Dinophyceae</taxon>
        <taxon>Suessiales</taxon>
        <taxon>Symbiodiniaceae</taxon>
        <taxon>Durusdinium</taxon>
    </lineage>
</organism>
<evidence type="ECO:0000313" key="3">
    <source>
        <dbReference type="Proteomes" id="UP001642464"/>
    </source>
</evidence>
<sequence>MSAEVILTRLGLLAGDEEADILPHFQRVFPVLLDLISAAGRTGQEDADLLEHASECLTYLLKYRARYVISELPKYLGQYAVLLKHKKIRIRHFSAESLALVFRRIPSAGMRAAMFDAFQLFGSTENPHELNLMADGLSVLFAKTVKGVQHQFRSKTIAVLTPLFKGVRHSVTAASLTKAQRAAQLRAIRMAVLRMRNHARSLDSAADLVEVMFSNFRAVSIRYVNAAKGRDVANDSEPRNDDSESESEDSIERPFSNQDLEQEVLFYLDLVVSWVYAKPRPRDCCGESWQAFVAVAVECLSAIVEAGNLTPANAKEKSLLDAANAMVLAFPPVAMAASETAKRALLLLWRAMPSIVAPCCDDKLESLSLACAALIPDMLPGFEHLLPRLSAATAAGLMLGETKQRLSNELCISSAQLHTWRKAEPEQVLEEMKHVVETLDSFGSLAPSSVEPLQLSGAMAYSGALLRFLKLHPISDPNMPSRLALLLPKASSAMLLARFFDCCISSLHVPDGPTAPPREAWPSGQDTEEGQTWDAWAVAWAQSEPSGPGPLFAAVSHAFSNKTIHTSEAILGLMPCCWKAAQSAHAQIRLAALRVALLLPQSVLAEETANIGSDALQLLELCVQLENIPPDFHNERRRSEQIRLAMQILASQFSVRLATLWAPAQEALLESGRQKANPENKKRAAEGTVSKRKKRRVTKTGVGDTGKSNDGGKLAQEGEAKGEGFNRFGLLDFAEVDLEPFLRPPDYQNFPENDNWWWTEMTWSIAVAMISAQEARSEESGMAPTGQPRKQLDPLEVESWATELWKKSDWRKALDDVWKGQGGGFLRWSCCGRMLSDGFSLRFWSV</sequence>
<dbReference type="PANTHER" id="PTHR17695">
    <property type="entry name" value="SMALL SUBUNIT PROCESSOME COMPONENT 20 HOMOLOG"/>
    <property type="match status" value="1"/>
</dbReference>
<name>A0ABP0QJT7_9DINO</name>
<evidence type="ECO:0000256" key="1">
    <source>
        <dbReference type="SAM" id="MobiDB-lite"/>
    </source>
</evidence>
<feature type="compositionally biased region" description="Basic and acidic residues" evidence="1">
    <location>
        <begin position="672"/>
        <end position="685"/>
    </location>
</feature>
<feature type="region of interest" description="Disordered" evidence="1">
    <location>
        <begin position="232"/>
        <end position="254"/>
    </location>
</feature>
<comment type="caution">
    <text evidence="2">The sequence shown here is derived from an EMBL/GenBank/DDBJ whole genome shotgun (WGS) entry which is preliminary data.</text>
</comment>
<reference evidence="2 3" key="1">
    <citation type="submission" date="2024-02" db="EMBL/GenBank/DDBJ databases">
        <authorList>
            <person name="Chen Y."/>
            <person name="Shah S."/>
            <person name="Dougan E. K."/>
            <person name="Thang M."/>
            <person name="Chan C."/>
        </authorList>
    </citation>
    <scope>NUCLEOTIDE SEQUENCE [LARGE SCALE GENOMIC DNA]</scope>
</reference>
<feature type="region of interest" description="Disordered" evidence="1">
    <location>
        <begin position="672"/>
        <end position="719"/>
    </location>
</feature>
<evidence type="ECO:0000313" key="2">
    <source>
        <dbReference type="EMBL" id="CAK9088499.1"/>
    </source>
</evidence>
<proteinExistence type="predicted"/>
<dbReference type="SUPFAM" id="SSF48371">
    <property type="entry name" value="ARM repeat"/>
    <property type="match status" value="1"/>
</dbReference>
<dbReference type="Proteomes" id="UP001642464">
    <property type="component" value="Unassembled WGS sequence"/>
</dbReference>
<dbReference type="InterPro" id="IPR052575">
    <property type="entry name" value="SSU_processome_comp_20"/>
</dbReference>
<gene>
    <name evidence="2" type="ORF">SCF082_LOCUS41792</name>
</gene>
<dbReference type="PANTHER" id="PTHR17695:SF11">
    <property type="entry name" value="SMALL SUBUNIT PROCESSOME COMPONENT 20 HOMOLOG"/>
    <property type="match status" value="1"/>
</dbReference>